<feature type="region of interest" description="Disordered" evidence="1">
    <location>
        <begin position="1"/>
        <end position="22"/>
    </location>
</feature>
<evidence type="ECO:0000256" key="1">
    <source>
        <dbReference type="SAM" id="MobiDB-lite"/>
    </source>
</evidence>
<proteinExistence type="predicted"/>
<dbReference type="GeneID" id="14493495"/>
<dbReference type="FunCoup" id="I2GVY6">
    <property type="interactions" value="1"/>
</dbReference>
<dbReference type="GO" id="GO:0000750">
    <property type="term" value="P:pheromone-dependent signal transduction involved in conjugation with cellular fusion"/>
    <property type="evidence" value="ECO:0007669"/>
    <property type="project" value="EnsemblFungi"/>
</dbReference>
<dbReference type="HOGENOM" id="CLU_165604_1_0_1"/>
<dbReference type="GO" id="GO:0000122">
    <property type="term" value="P:negative regulation of transcription by RNA polymerase II"/>
    <property type="evidence" value="ECO:0007669"/>
    <property type="project" value="EnsemblFungi"/>
</dbReference>
<accession>I2GVY6</accession>
<sequence length="113" mass="12694">MAKTTVRSKLKKSGKTPSRKLGKVKANKISVGDKKRAKLQVEKMNKQDSLLSDIINLNGKSKELAKNVNTLSSKQLKKDQEKDRLLNVEIKNKKKQTNDDLIAQIEMISGFSL</sequence>
<dbReference type="GO" id="GO:0000977">
    <property type="term" value="F:RNA polymerase II transcription regulatory region sequence-specific DNA binding"/>
    <property type="evidence" value="ECO:0007669"/>
    <property type="project" value="EnsemblFungi"/>
</dbReference>
<evidence type="ECO:0000313" key="3">
    <source>
        <dbReference type="Proteomes" id="UP000002866"/>
    </source>
</evidence>
<evidence type="ECO:0008006" key="4">
    <source>
        <dbReference type="Google" id="ProtNLM"/>
    </source>
</evidence>
<dbReference type="OMA" id="MGKCSMK"/>
<keyword evidence="3" id="KW-1185">Reference proteome</keyword>
<dbReference type="GO" id="GO:0005634">
    <property type="term" value="C:nucleus"/>
    <property type="evidence" value="ECO:0007669"/>
    <property type="project" value="EnsemblFungi"/>
</dbReference>
<reference evidence="2 3" key="1">
    <citation type="journal article" date="2011" name="Proc. Natl. Acad. Sci. U.S.A.">
        <title>Evolutionary erosion of yeast sex chromosomes by mating-type switching accidents.</title>
        <authorList>
            <person name="Gordon J.L."/>
            <person name="Armisen D."/>
            <person name="Proux-Wera E."/>
            <person name="Oheigeartaigh S.S."/>
            <person name="Byrne K.P."/>
            <person name="Wolfe K.H."/>
        </authorList>
    </citation>
    <scope>NUCLEOTIDE SEQUENCE [LARGE SCALE GENOMIC DNA]</scope>
    <source>
        <strain evidence="3">ATCC 34711 / CBS 6284 / DSM 70876 / NBRC 10599 / NRRL Y-10934 / UCD 77-7</strain>
    </source>
</reference>
<evidence type="ECO:0000313" key="2">
    <source>
        <dbReference type="EMBL" id="CCH58288.1"/>
    </source>
</evidence>
<protein>
    <recommendedName>
        <fullName evidence="4">Antisense of depressing factor protein 1</fullName>
    </recommendedName>
</protein>
<dbReference type="InParanoid" id="I2GVY6"/>
<dbReference type="OrthoDB" id="4063321at2759"/>
<dbReference type="AlphaFoldDB" id="I2GVY6"/>
<gene>
    <name evidence="2" type="primary">TBLA0A04950</name>
    <name evidence="2" type="ORF">TBLA_0A04950</name>
</gene>
<dbReference type="Proteomes" id="UP000002866">
    <property type="component" value="Chromosome 1"/>
</dbReference>
<dbReference type="eggNOG" id="ENOG502SFBX">
    <property type="taxonomic scope" value="Eukaryota"/>
</dbReference>
<name>I2GVY6_HENB6</name>
<dbReference type="EMBL" id="HE806316">
    <property type="protein sequence ID" value="CCH58288.1"/>
    <property type="molecule type" value="Genomic_DNA"/>
</dbReference>
<dbReference type="KEGG" id="tbl:TBLA_0A04950"/>
<dbReference type="RefSeq" id="XP_004177807.1">
    <property type="nucleotide sequence ID" value="XM_004177759.1"/>
</dbReference>
<organism evidence="2 3">
    <name type="scientific">Henningerozyma blattae (strain ATCC 34711 / CBS 6284 / DSM 70876 / NBRC 10599 / NRRL Y-10934 / UCD 77-7)</name>
    <name type="common">Yeast</name>
    <name type="synonym">Tetrapisispora blattae</name>
    <dbReference type="NCBI Taxonomy" id="1071380"/>
    <lineage>
        <taxon>Eukaryota</taxon>
        <taxon>Fungi</taxon>
        <taxon>Dikarya</taxon>
        <taxon>Ascomycota</taxon>
        <taxon>Saccharomycotina</taxon>
        <taxon>Saccharomycetes</taxon>
        <taxon>Saccharomycetales</taxon>
        <taxon>Saccharomycetaceae</taxon>
        <taxon>Henningerozyma</taxon>
    </lineage>
</organism>